<comment type="caution">
    <text evidence="1">The sequence shown here is derived from an EMBL/GenBank/DDBJ whole genome shotgun (WGS) entry which is preliminary data.</text>
</comment>
<gene>
    <name evidence="1" type="ORF">CCHR01_10802</name>
</gene>
<reference evidence="1" key="1">
    <citation type="submission" date="2023-01" db="EMBL/GenBank/DDBJ databases">
        <title>Colletotrichum chrysophilum M932 genome sequence.</title>
        <authorList>
            <person name="Baroncelli R."/>
        </authorList>
    </citation>
    <scope>NUCLEOTIDE SEQUENCE</scope>
    <source>
        <strain evidence="1">M932</strain>
    </source>
</reference>
<name>A0AAD9AFX0_9PEZI</name>
<proteinExistence type="predicted"/>
<dbReference type="EMBL" id="JAQOWY010000231">
    <property type="protein sequence ID" value="KAK1846575.1"/>
    <property type="molecule type" value="Genomic_DNA"/>
</dbReference>
<keyword evidence="2" id="KW-1185">Reference proteome</keyword>
<sequence>MARKTAVVAIVQALVSRFATGWDGMGNDR</sequence>
<evidence type="ECO:0000313" key="1">
    <source>
        <dbReference type="EMBL" id="KAK1846575.1"/>
    </source>
</evidence>
<accession>A0AAD9AFX0</accession>
<dbReference type="AlphaFoldDB" id="A0AAD9AFX0"/>
<dbReference type="Proteomes" id="UP001243330">
    <property type="component" value="Unassembled WGS sequence"/>
</dbReference>
<evidence type="ECO:0000313" key="2">
    <source>
        <dbReference type="Proteomes" id="UP001243330"/>
    </source>
</evidence>
<protein>
    <submittedName>
        <fullName evidence="1">Uncharacterized protein</fullName>
    </submittedName>
</protein>
<organism evidence="1 2">
    <name type="scientific">Colletotrichum chrysophilum</name>
    <dbReference type="NCBI Taxonomy" id="1836956"/>
    <lineage>
        <taxon>Eukaryota</taxon>
        <taxon>Fungi</taxon>
        <taxon>Dikarya</taxon>
        <taxon>Ascomycota</taxon>
        <taxon>Pezizomycotina</taxon>
        <taxon>Sordariomycetes</taxon>
        <taxon>Hypocreomycetidae</taxon>
        <taxon>Glomerellales</taxon>
        <taxon>Glomerellaceae</taxon>
        <taxon>Colletotrichum</taxon>
        <taxon>Colletotrichum gloeosporioides species complex</taxon>
    </lineage>
</organism>